<proteinExistence type="predicted"/>
<reference evidence="1 2" key="1">
    <citation type="submission" date="2018-08" db="EMBL/GenBank/DDBJ databases">
        <title>A genome reference for cultivated species of the human gut microbiota.</title>
        <authorList>
            <person name="Zou Y."/>
            <person name="Xue W."/>
            <person name="Luo G."/>
        </authorList>
    </citation>
    <scope>NUCLEOTIDE SEQUENCE [LARGE SCALE GENOMIC DNA]</scope>
    <source>
        <strain evidence="1 2">TM07-19</strain>
    </source>
</reference>
<accession>A0A3E4GPE2</accession>
<evidence type="ECO:0000313" key="2">
    <source>
        <dbReference type="Proteomes" id="UP000260655"/>
    </source>
</evidence>
<comment type="caution">
    <text evidence="1">The sequence shown here is derived from an EMBL/GenBank/DDBJ whole genome shotgun (WGS) entry which is preliminary data.</text>
</comment>
<evidence type="ECO:0000313" key="1">
    <source>
        <dbReference type="EMBL" id="RGJ22918.1"/>
    </source>
</evidence>
<dbReference type="SUPFAM" id="SSF55874">
    <property type="entry name" value="ATPase domain of HSP90 chaperone/DNA topoisomerase II/histidine kinase"/>
    <property type="match status" value="1"/>
</dbReference>
<sequence>MIGDRIVEHQLLIGKFTLESLTSGLYVSPLDLYREYVQNAADSIDEALEQGILKKGEEKISITVSESERIIKISDNGTGVGANDIYSNLIDIGNSKKRHSNSRGFRGIGRLSGLGYCQKLKFLTSIHGEEKASCIIYDAEKLKYLLSPQVDSRDSIDQVLSSVLTIEEIPERINKHYFSVELYGVVPESDLLNDSEVVPYLQQNLPVPFSRDFVWGSMIKQKLVQMEVELAEYNVELRTDRTVIDICKPYKNKILADRIRKINDSISDINFVPFYSGEKVTAMLWYAETNFLGTVLDKDIKGIRIRQGNILIGDENTLRKCYKEERFNSWMVGELLVFNEDIIPNTRRDDYEKNSAYKELLSQFTEWANEMSRQIRHRSYERSLTQSDKKFLADESVTDIDGVDISLGTELDSYDMDDSDSVANTDLLSKLSLLMDMGKKKTKYNVLNLNSKFTVDQKQTLEHVFDALYAKYTNTKANDIIQTIIDSF</sequence>
<dbReference type="EMBL" id="QSOV01000009">
    <property type="protein sequence ID" value="RGJ22918.1"/>
    <property type="molecule type" value="Genomic_DNA"/>
</dbReference>
<gene>
    <name evidence="1" type="ORF">DXD67_09745</name>
</gene>
<dbReference type="Gene3D" id="3.30.565.10">
    <property type="entry name" value="Histidine kinase-like ATPase, C-terminal domain"/>
    <property type="match status" value="1"/>
</dbReference>
<organism evidence="1 2">
    <name type="scientific">Coprococcus comes</name>
    <dbReference type="NCBI Taxonomy" id="410072"/>
    <lineage>
        <taxon>Bacteria</taxon>
        <taxon>Bacillati</taxon>
        <taxon>Bacillota</taxon>
        <taxon>Clostridia</taxon>
        <taxon>Lachnospirales</taxon>
        <taxon>Lachnospiraceae</taxon>
        <taxon>Coprococcus</taxon>
    </lineage>
</organism>
<dbReference type="AlphaFoldDB" id="A0A3E4GPE2"/>
<dbReference type="InterPro" id="IPR036890">
    <property type="entry name" value="HATPase_C_sf"/>
</dbReference>
<protein>
    <submittedName>
        <fullName evidence="1">Uncharacterized protein</fullName>
    </submittedName>
</protein>
<name>A0A3E4GPE2_9FIRM</name>
<dbReference type="Pfam" id="PF13589">
    <property type="entry name" value="HATPase_c_3"/>
    <property type="match status" value="1"/>
</dbReference>
<dbReference type="Proteomes" id="UP000260655">
    <property type="component" value="Unassembled WGS sequence"/>
</dbReference>